<keyword evidence="6" id="KW-0560">Oxidoreductase</keyword>
<keyword evidence="5 6" id="KW-0349">Heme</keyword>
<evidence type="ECO:0000313" key="8">
    <source>
        <dbReference type="Proteomes" id="UP001519460"/>
    </source>
</evidence>
<evidence type="ECO:0008006" key="9">
    <source>
        <dbReference type="Google" id="ProtNLM"/>
    </source>
</evidence>
<keyword evidence="8" id="KW-1185">Reference proteome</keyword>
<proteinExistence type="inferred from homology"/>
<comment type="subcellular location">
    <subcellularLocation>
        <location evidence="1">Endoplasmic reticulum membrane</location>
    </subcellularLocation>
</comment>
<evidence type="ECO:0000256" key="3">
    <source>
        <dbReference type="ARBA" id="ARBA00022824"/>
    </source>
</evidence>
<dbReference type="InterPro" id="IPR036396">
    <property type="entry name" value="Cyt_P450_sf"/>
</dbReference>
<evidence type="ECO:0000256" key="6">
    <source>
        <dbReference type="RuleBase" id="RU000461"/>
    </source>
</evidence>
<dbReference type="GO" id="GO:0046872">
    <property type="term" value="F:metal ion binding"/>
    <property type="evidence" value="ECO:0007669"/>
    <property type="project" value="UniProtKB-KW"/>
</dbReference>
<dbReference type="Proteomes" id="UP001519460">
    <property type="component" value="Unassembled WGS sequence"/>
</dbReference>
<evidence type="ECO:0000256" key="4">
    <source>
        <dbReference type="ARBA" id="ARBA00023136"/>
    </source>
</evidence>
<dbReference type="AlphaFoldDB" id="A0ABD0JT52"/>
<dbReference type="InterPro" id="IPR017972">
    <property type="entry name" value="Cyt_P450_CS"/>
</dbReference>
<feature type="binding site" description="axial binding residue" evidence="5">
    <location>
        <position position="431"/>
    </location>
    <ligand>
        <name>heme</name>
        <dbReference type="ChEBI" id="CHEBI:30413"/>
    </ligand>
    <ligandPart>
        <name>Fe</name>
        <dbReference type="ChEBI" id="CHEBI:18248"/>
    </ligandPart>
</feature>
<keyword evidence="4" id="KW-0472">Membrane</keyword>
<protein>
    <recommendedName>
        <fullName evidence="9">Cytochrome P450</fullName>
    </recommendedName>
</protein>
<evidence type="ECO:0000313" key="7">
    <source>
        <dbReference type="EMBL" id="KAK7477804.1"/>
    </source>
</evidence>
<dbReference type="EMBL" id="JACVVK020000341">
    <property type="protein sequence ID" value="KAK7477804.1"/>
    <property type="molecule type" value="Genomic_DNA"/>
</dbReference>
<keyword evidence="5 6" id="KW-0408">Iron</keyword>
<dbReference type="SUPFAM" id="SSF48264">
    <property type="entry name" value="Cytochrome P450"/>
    <property type="match status" value="1"/>
</dbReference>
<comment type="cofactor">
    <cofactor evidence="5">
        <name>heme</name>
        <dbReference type="ChEBI" id="CHEBI:30413"/>
    </cofactor>
</comment>
<evidence type="ECO:0000256" key="1">
    <source>
        <dbReference type="ARBA" id="ARBA00004586"/>
    </source>
</evidence>
<dbReference type="Gene3D" id="1.10.630.10">
    <property type="entry name" value="Cytochrome P450"/>
    <property type="match status" value="1"/>
</dbReference>
<organism evidence="7 8">
    <name type="scientific">Batillaria attramentaria</name>
    <dbReference type="NCBI Taxonomy" id="370345"/>
    <lineage>
        <taxon>Eukaryota</taxon>
        <taxon>Metazoa</taxon>
        <taxon>Spiralia</taxon>
        <taxon>Lophotrochozoa</taxon>
        <taxon>Mollusca</taxon>
        <taxon>Gastropoda</taxon>
        <taxon>Caenogastropoda</taxon>
        <taxon>Sorbeoconcha</taxon>
        <taxon>Cerithioidea</taxon>
        <taxon>Batillariidae</taxon>
        <taxon>Batillaria</taxon>
    </lineage>
</organism>
<reference evidence="7 8" key="1">
    <citation type="journal article" date="2023" name="Sci. Data">
        <title>Genome assembly of the Korean intertidal mud-creeper Batillaria attramentaria.</title>
        <authorList>
            <person name="Patra A.K."/>
            <person name="Ho P.T."/>
            <person name="Jun S."/>
            <person name="Lee S.J."/>
            <person name="Kim Y."/>
            <person name="Won Y.J."/>
        </authorList>
    </citation>
    <scope>NUCLEOTIDE SEQUENCE [LARGE SCALE GENOMIC DNA]</scope>
    <source>
        <strain evidence="7">Wonlab-2016</strain>
    </source>
</reference>
<evidence type="ECO:0000256" key="2">
    <source>
        <dbReference type="ARBA" id="ARBA00010617"/>
    </source>
</evidence>
<comment type="similarity">
    <text evidence="2 6">Belongs to the cytochrome P450 family.</text>
</comment>
<keyword evidence="6" id="KW-0503">Monooxygenase</keyword>
<dbReference type="PRINTS" id="PR00385">
    <property type="entry name" value="P450"/>
</dbReference>
<accession>A0ABD0JT52</accession>
<dbReference type="PANTHER" id="PTHR24291">
    <property type="entry name" value="CYTOCHROME P450 FAMILY 4"/>
    <property type="match status" value="1"/>
</dbReference>
<gene>
    <name evidence="7" type="ORF">BaRGS_00030987</name>
</gene>
<dbReference type="Pfam" id="PF00067">
    <property type="entry name" value="p450"/>
    <property type="match status" value="1"/>
</dbReference>
<feature type="non-terminal residue" evidence="7">
    <location>
        <position position="1"/>
    </location>
</feature>
<keyword evidence="5 6" id="KW-0479">Metal-binding</keyword>
<comment type="caution">
    <text evidence="7">The sequence shown here is derived from an EMBL/GenBank/DDBJ whole genome shotgun (WGS) entry which is preliminary data.</text>
</comment>
<dbReference type="PANTHER" id="PTHR24291:SF189">
    <property type="entry name" value="CYTOCHROME P450 4C3-RELATED"/>
    <property type="match status" value="1"/>
</dbReference>
<sequence>WYKQVMRWGQQYRDAGIFRMWLLYKPIIGVTRAETAEVLLKSSKHMDKSSEYGYLHPWLGTGLLTRREGFTTVSCLIFPVPKDGELFRMSCSQDVQHGRQVADPPEAADADFSFPDPKRLVEVFNHQTDILMTKLEHKVDKGPFNIFQDIALCALDIICETAMGQHVSAQTKDSEYVRAVYRMCSLVEKRMRTPWHWNKAMYDMIGQGHEHDRCLKTLHEFTVKVIKDRMSTFDAEQARVALSGLDEAEQGDNVVKKNKVRLAFLDMLLFMAGDGSCLSVADIQEEVDTFMFEGHDTTAAAMNWCTYLIGSHPEVQDKIQQELDVVFGDSDRMATMKDLKDLKYLDCCIKEALRLYPSVPYFGRTTTEEAKLGSYTVPEGITTVIFTAAIHRDERWFPNPHEFDPDRFLPKNSTSRHPYAYIPFSAGLRNCIGQKFALLEEKAVLSALFRRFRVTTLQKVDELLPVGELILRPQNGVTVQLTSR</sequence>
<evidence type="ECO:0000256" key="5">
    <source>
        <dbReference type="PIRSR" id="PIRSR602401-1"/>
    </source>
</evidence>
<dbReference type="InterPro" id="IPR002401">
    <property type="entry name" value="Cyt_P450_E_grp-I"/>
</dbReference>
<dbReference type="PROSITE" id="PS00086">
    <property type="entry name" value="CYTOCHROME_P450"/>
    <property type="match status" value="1"/>
</dbReference>
<dbReference type="InterPro" id="IPR050196">
    <property type="entry name" value="Cytochrome_P450_Monoox"/>
</dbReference>
<dbReference type="InterPro" id="IPR001128">
    <property type="entry name" value="Cyt_P450"/>
</dbReference>
<keyword evidence="3" id="KW-0256">Endoplasmic reticulum</keyword>
<dbReference type="PRINTS" id="PR00463">
    <property type="entry name" value="EP450I"/>
</dbReference>
<dbReference type="GO" id="GO:0005789">
    <property type="term" value="C:endoplasmic reticulum membrane"/>
    <property type="evidence" value="ECO:0007669"/>
    <property type="project" value="UniProtKB-SubCell"/>
</dbReference>
<name>A0ABD0JT52_9CAEN</name>
<dbReference type="GO" id="GO:0004497">
    <property type="term" value="F:monooxygenase activity"/>
    <property type="evidence" value="ECO:0007669"/>
    <property type="project" value="UniProtKB-KW"/>
</dbReference>